<dbReference type="Proteomes" id="UP000216020">
    <property type="component" value="Unassembled WGS sequence"/>
</dbReference>
<dbReference type="EMBL" id="NEVM01000005">
    <property type="protein sequence ID" value="OZI30831.1"/>
    <property type="molecule type" value="Genomic_DNA"/>
</dbReference>
<gene>
    <name evidence="1" type="ORF">CAL29_22920</name>
</gene>
<reference evidence="2" key="1">
    <citation type="submission" date="2017-05" db="EMBL/GenBank/DDBJ databases">
        <title>Complete and WGS of Bordetella genogroups.</title>
        <authorList>
            <person name="Spilker T."/>
            <person name="Lipuma J."/>
        </authorList>
    </citation>
    <scope>NUCLEOTIDE SEQUENCE [LARGE SCALE GENOMIC DNA]</scope>
    <source>
        <strain evidence="2">AU16122</strain>
    </source>
</reference>
<accession>A0A261S110</accession>
<sequence length="82" mass="8526">MENNSIYKGYRLSAIVKRQAPGSQPSFTATLVMVRHGGSVSTSHGVPDFVKGGGAATPGRAIDAAILYGRQMVDGMSRAAMA</sequence>
<evidence type="ECO:0000313" key="2">
    <source>
        <dbReference type="Proteomes" id="UP000216020"/>
    </source>
</evidence>
<keyword evidence="2" id="KW-1185">Reference proteome</keyword>
<proteinExistence type="predicted"/>
<comment type="caution">
    <text evidence="1">The sequence shown here is derived from an EMBL/GenBank/DDBJ whole genome shotgun (WGS) entry which is preliminary data.</text>
</comment>
<dbReference type="RefSeq" id="WP_094855253.1">
    <property type="nucleotide sequence ID" value="NZ_NEVM01000005.1"/>
</dbReference>
<protein>
    <submittedName>
        <fullName evidence="1">Uncharacterized protein</fullName>
    </submittedName>
</protein>
<dbReference type="OrthoDB" id="8637534at2"/>
<dbReference type="AlphaFoldDB" id="A0A261S110"/>
<organism evidence="1 2">
    <name type="scientific">Bordetella genomosp. 10</name>
    <dbReference type="NCBI Taxonomy" id="1416804"/>
    <lineage>
        <taxon>Bacteria</taxon>
        <taxon>Pseudomonadati</taxon>
        <taxon>Pseudomonadota</taxon>
        <taxon>Betaproteobacteria</taxon>
        <taxon>Burkholderiales</taxon>
        <taxon>Alcaligenaceae</taxon>
        <taxon>Bordetella</taxon>
    </lineage>
</organism>
<evidence type="ECO:0000313" key="1">
    <source>
        <dbReference type="EMBL" id="OZI30831.1"/>
    </source>
</evidence>
<name>A0A261S110_9BORD</name>